<feature type="transmembrane region" description="Helical" evidence="7">
    <location>
        <begin position="43"/>
        <end position="62"/>
    </location>
</feature>
<feature type="transmembrane region" description="Helical" evidence="7">
    <location>
        <begin position="6"/>
        <end position="31"/>
    </location>
</feature>
<keyword evidence="5 7" id="KW-1133">Transmembrane helix</keyword>
<dbReference type="GO" id="GO:0005886">
    <property type="term" value="C:plasma membrane"/>
    <property type="evidence" value="ECO:0007669"/>
    <property type="project" value="UniProtKB-SubCell"/>
</dbReference>
<feature type="transmembrane region" description="Helical" evidence="7">
    <location>
        <begin position="152"/>
        <end position="173"/>
    </location>
</feature>
<evidence type="ECO:0000256" key="4">
    <source>
        <dbReference type="ARBA" id="ARBA00022692"/>
    </source>
</evidence>
<sequence length="225" mass="23549">MNSDIGYLVGAVGTFFAILDPFGNLPFFIAYTKNIDHSTRKKTALTLSTFIFFAMAFFLFSGQAVLNFFAISIPAFQIAGGIILFGVGLSMMSGTHTTTMNQIIGDTGTGGSITNTESILPKIIIPLGIPLYVGPGSIAAAVLFGSNAPSSIAFLGGLLIIFSIVLIITILNLSSDLLVQLLGRQGVEILVRLMGLILSAIAVQLTLEGITGAIIHTIIPAINGI</sequence>
<protein>
    <recommendedName>
        <fullName evidence="7">UPF0056 membrane protein</fullName>
    </recommendedName>
</protein>
<evidence type="ECO:0000256" key="7">
    <source>
        <dbReference type="RuleBase" id="RU362048"/>
    </source>
</evidence>
<dbReference type="AlphaFoldDB" id="A0A2V2MQE5"/>
<dbReference type="PANTHER" id="PTHR33508:SF1">
    <property type="entry name" value="UPF0056 MEMBRANE PROTEIN YHCE"/>
    <property type="match status" value="1"/>
</dbReference>
<feature type="transmembrane region" description="Helical" evidence="7">
    <location>
        <begin position="123"/>
        <end position="146"/>
    </location>
</feature>
<dbReference type="EMBL" id="QGMY01000021">
    <property type="protein sequence ID" value="PWR69639.1"/>
    <property type="molecule type" value="Genomic_DNA"/>
</dbReference>
<keyword evidence="4 7" id="KW-0812">Transmembrane</keyword>
<evidence type="ECO:0000256" key="3">
    <source>
        <dbReference type="ARBA" id="ARBA00022475"/>
    </source>
</evidence>
<keyword evidence="6 7" id="KW-0472">Membrane</keyword>
<evidence type="ECO:0000256" key="2">
    <source>
        <dbReference type="ARBA" id="ARBA00009784"/>
    </source>
</evidence>
<dbReference type="NCBIfam" id="TIGR00427">
    <property type="entry name" value="NAAT family transporter"/>
    <property type="match status" value="1"/>
</dbReference>
<gene>
    <name evidence="8" type="ORF">DK846_17160</name>
</gene>
<proteinExistence type="inferred from homology"/>
<feature type="transmembrane region" description="Helical" evidence="7">
    <location>
        <begin position="68"/>
        <end position="92"/>
    </location>
</feature>
<dbReference type="InterPro" id="IPR002771">
    <property type="entry name" value="Multi_antbiot-R_MarC"/>
</dbReference>
<keyword evidence="9" id="KW-1185">Reference proteome</keyword>
<comment type="subcellular location">
    <subcellularLocation>
        <location evidence="1 7">Cell membrane</location>
        <topology evidence="1 7">Multi-pass membrane protein</topology>
    </subcellularLocation>
</comment>
<dbReference type="RefSeq" id="WP_109970231.1">
    <property type="nucleotide sequence ID" value="NZ_CP176093.1"/>
</dbReference>
<evidence type="ECO:0000256" key="6">
    <source>
        <dbReference type="ARBA" id="ARBA00023136"/>
    </source>
</evidence>
<evidence type="ECO:0000256" key="5">
    <source>
        <dbReference type="ARBA" id="ARBA00022989"/>
    </source>
</evidence>
<dbReference type="PANTHER" id="PTHR33508">
    <property type="entry name" value="UPF0056 MEMBRANE PROTEIN YHCE"/>
    <property type="match status" value="1"/>
</dbReference>
<name>A0A2V2MQE5_9EURY</name>
<dbReference type="GeneID" id="97548258"/>
<accession>A0A2V2MQE5</accession>
<keyword evidence="3" id="KW-1003">Cell membrane</keyword>
<comment type="similarity">
    <text evidence="2 7">Belongs to the UPF0056 (MarC) family.</text>
</comment>
<feature type="transmembrane region" description="Helical" evidence="7">
    <location>
        <begin position="193"/>
        <end position="219"/>
    </location>
</feature>
<evidence type="ECO:0000313" key="8">
    <source>
        <dbReference type="EMBL" id="PWR69639.1"/>
    </source>
</evidence>
<dbReference type="Pfam" id="PF01914">
    <property type="entry name" value="MarC"/>
    <property type="match status" value="1"/>
</dbReference>
<reference evidence="8 9" key="1">
    <citation type="submission" date="2018-05" db="EMBL/GenBank/DDBJ databases">
        <title>Draft genome of Methanospirillum lacunae Ki8-1.</title>
        <authorList>
            <person name="Dueholm M.S."/>
            <person name="Nielsen P.H."/>
            <person name="Bakmann L.F."/>
            <person name="Otzen D.E."/>
        </authorList>
    </citation>
    <scope>NUCLEOTIDE SEQUENCE [LARGE SCALE GENOMIC DNA]</scope>
    <source>
        <strain evidence="8 9">Ki8-1</strain>
    </source>
</reference>
<evidence type="ECO:0000313" key="9">
    <source>
        <dbReference type="Proteomes" id="UP000245657"/>
    </source>
</evidence>
<dbReference type="OrthoDB" id="10856at2157"/>
<organism evidence="8 9">
    <name type="scientific">Methanospirillum lacunae</name>
    <dbReference type="NCBI Taxonomy" id="668570"/>
    <lineage>
        <taxon>Archaea</taxon>
        <taxon>Methanobacteriati</taxon>
        <taxon>Methanobacteriota</taxon>
        <taxon>Stenosarchaea group</taxon>
        <taxon>Methanomicrobia</taxon>
        <taxon>Methanomicrobiales</taxon>
        <taxon>Methanospirillaceae</taxon>
        <taxon>Methanospirillum</taxon>
    </lineage>
</organism>
<dbReference type="Proteomes" id="UP000245657">
    <property type="component" value="Unassembled WGS sequence"/>
</dbReference>
<comment type="caution">
    <text evidence="8">The sequence shown here is derived from an EMBL/GenBank/DDBJ whole genome shotgun (WGS) entry which is preliminary data.</text>
</comment>
<evidence type="ECO:0000256" key="1">
    <source>
        <dbReference type="ARBA" id="ARBA00004651"/>
    </source>
</evidence>